<dbReference type="OrthoDB" id="8115254at2"/>
<protein>
    <recommendedName>
        <fullName evidence="4">Cytochrome c domain-containing protein</fullName>
    </recommendedName>
</protein>
<keyword evidence="1" id="KW-0732">Signal</keyword>
<gene>
    <name evidence="2" type="ORF">EDC56_1233</name>
</gene>
<accession>A0A3N2E0R2</accession>
<evidence type="ECO:0000313" key="2">
    <source>
        <dbReference type="EMBL" id="ROS05686.1"/>
    </source>
</evidence>
<evidence type="ECO:0008006" key="4">
    <source>
        <dbReference type="Google" id="ProtNLM"/>
    </source>
</evidence>
<comment type="caution">
    <text evidence="2">The sequence shown here is derived from an EMBL/GenBank/DDBJ whole genome shotgun (WGS) entry which is preliminary data.</text>
</comment>
<sequence>MKDKLLVWVGALCVASVAHAGGRSDGPNLMDRFLENNSSKEVVSKKRSRLLLSGPDEANTVSTNSKAKTAECSIAESISPAGNSLVFHDAMLRDSFSFDGVLEKIVTTSPGFDSVSSELLLEKKNHLINSLLASFNRTEAMNGDVEMSLDKRPLEAALNSDGDFIRKMKPLGLFNRFDLASESGNHCGEYRVAFGGELNSGRFFVIFEAQYPNPQPAQGLAGCAPVVDFWASLDALSSEAALAKLQSFYMNGIDHKGVSLPAAIDFDHFSAGHGQVRVNAFVTRVWQLREFRTGLDESGVDTEFTVDTVKSNPLAELYKSQGSVTKNQQAADTLRDDFRSDFLLDMLPQLLAPELKGRTAARDIINGIRLDNDDKYNEFQSSSDESDAVRVIAATDFITDADINEFLNNALATDASTDHGITRDMLLNRADAMSCGGCHKTTDNRDIAKGVKWPISAGPFGFVHISEGHTLSPALLEQFLPARKMVMADYICNAPKAKVNIWPAIEVLLD</sequence>
<reference evidence="2 3" key="1">
    <citation type="submission" date="2018-11" db="EMBL/GenBank/DDBJ databases">
        <title>Genomic Encyclopedia of Type Strains, Phase IV (KMG-IV): sequencing the most valuable type-strain genomes for metagenomic binning, comparative biology and taxonomic classification.</title>
        <authorList>
            <person name="Goeker M."/>
        </authorList>
    </citation>
    <scope>NUCLEOTIDE SEQUENCE [LARGE SCALE GENOMIC DNA]</scope>
    <source>
        <strain evidence="2 3">DSM 100316</strain>
    </source>
</reference>
<proteinExistence type="predicted"/>
<dbReference type="EMBL" id="RKHR01000003">
    <property type="protein sequence ID" value="ROS05686.1"/>
    <property type="molecule type" value="Genomic_DNA"/>
</dbReference>
<evidence type="ECO:0000313" key="3">
    <source>
        <dbReference type="Proteomes" id="UP000275394"/>
    </source>
</evidence>
<evidence type="ECO:0000256" key="1">
    <source>
        <dbReference type="SAM" id="SignalP"/>
    </source>
</evidence>
<feature type="signal peptide" evidence="1">
    <location>
        <begin position="1"/>
        <end position="20"/>
    </location>
</feature>
<name>A0A3N2E0R2_9GAMM</name>
<dbReference type="AlphaFoldDB" id="A0A3N2E0R2"/>
<dbReference type="RefSeq" id="WP_123711579.1">
    <property type="nucleotide sequence ID" value="NZ_RKHR01000003.1"/>
</dbReference>
<feature type="chain" id="PRO_5018015502" description="Cytochrome c domain-containing protein" evidence="1">
    <location>
        <begin position="21"/>
        <end position="510"/>
    </location>
</feature>
<dbReference type="Proteomes" id="UP000275394">
    <property type="component" value="Unassembled WGS sequence"/>
</dbReference>
<keyword evidence="3" id="KW-1185">Reference proteome</keyword>
<organism evidence="2 3">
    <name type="scientific">Sinobacterium caligoides</name>
    <dbReference type="NCBI Taxonomy" id="933926"/>
    <lineage>
        <taxon>Bacteria</taxon>
        <taxon>Pseudomonadati</taxon>
        <taxon>Pseudomonadota</taxon>
        <taxon>Gammaproteobacteria</taxon>
        <taxon>Cellvibrionales</taxon>
        <taxon>Spongiibacteraceae</taxon>
        <taxon>Sinobacterium</taxon>
    </lineage>
</organism>